<dbReference type="Proteomes" id="UP000622707">
    <property type="component" value="Unassembled WGS sequence"/>
</dbReference>
<evidence type="ECO:0000313" key="2">
    <source>
        <dbReference type="EMBL" id="MBL0428523.1"/>
    </source>
</evidence>
<evidence type="ECO:0000256" key="1">
    <source>
        <dbReference type="SAM" id="MobiDB-lite"/>
    </source>
</evidence>
<protein>
    <recommendedName>
        <fullName evidence="4">Molecular chaperone DnaJ</fullName>
    </recommendedName>
</protein>
<comment type="caution">
    <text evidence="2">The sequence shown here is derived from an EMBL/GenBank/DDBJ whole genome shotgun (WGS) entry which is preliminary data.</text>
</comment>
<reference evidence="2 3" key="1">
    <citation type="journal article" date="2017" name="Int. J. Syst. Evol. Microbiol.">
        <title>Ramlibacter alkalitolerans sp. nov., alkali-tolerant bacterium isolated from soil of ginseng.</title>
        <authorList>
            <person name="Lee D.H."/>
            <person name="Cha C.J."/>
        </authorList>
    </citation>
    <scope>NUCLEOTIDE SEQUENCE [LARGE SCALE GENOMIC DNA]</scope>
    <source>
        <strain evidence="2 3">KACC 19305</strain>
    </source>
</reference>
<accession>A0ABS1JW78</accession>
<sequence>MGSRAQARPGDPLDLQASVAGEEDPGASFDVPSGNEGRSDQPAGQAGGQPSGAQRPMSPGDEAPAGTPGTGETVCPKCGGSGRLGASACPECLGTGKVNVGIGGA</sequence>
<keyword evidence="3" id="KW-1185">Reference proteome</keyword>
<organism evidence="2 3">
    <name type="scientific">Ramlibacter alkalitolerans</name>
    <dbReference type="NCBI Taxonomy" id="2039631"/>
    <lineage>
        <taxon>Bacteria</taxon>
        <taxon>Pseudomonadati</taxon>
        <taxon>Pseudomonadota</taxon>
        <taxon>Betaproteobacteria</taxon>
        <taxon>Burkholderiales</taxon>
        <taxon>Comamonadaceae</taxon>
        <taxon>Ramlibacter</taxon>
    </lineage>
</organism>
<proteinExistence type="predicted"/>
<dbReference type="Gene3D" id="6.20.20.10">
    <property type="match status" value="1"/>
</dbReference>
<feature type="region of interest" description="Disordered" evidence="1">
    <location>
        <begin position="1"/>
        <end position="88"/>
    </location>
</feature>
<evidence type="ECO:0000313" key="3">
    <source>
        <dbReference type="Proteomes" id="UP000622707"/>
    </source>
</evidence>
<evidence type="ECO:0008006" key="4">
    <source>
        <dbReference type="Google" id="ProtNLM"/>
    </source>
</evidence>
<name>A0ABS1JW78_9BURK</name>
<dbReference type="EMBL" id="JAEQND010000019">
    <property type="protein sequence ID" value="MBL0428523.1"/>
    <property type="molecule type" value="Genomic_DNA"/>
</dbReference>
<gene>
    <name evidence="2" type="ORF">JI746_25685</name>
</gene>